<keyword evidence="2" id="KW-1185">Reference proteome</keyword>
<dbReference type="AlphaFoldDB" id="A0A0E0AHS1"/>
<accession>A0A0E0AHS1</accession>
<evidence type="ECO:0000313" key="1">
    <source>
        <dbReference type="EnsemblPlants" id="OGLUM07G08370.1"/>
    </source>
</evidence>
<sequence length="157" mass="17260">MFRERLIISLSYQRINPISFPVRLFQSLQYLSPAASPWTAAGSPGTDPCSLGRPYPVWQFLSPSLLSPESQIQSAHAACASQQGVSTLDLFGSRGRRHSQQLAIVPQAANVLWLLQPQQLGFPNTPIVAGRYLDIKLSFFGFVEVANISEGLLVDFV</sequence>
<dbReference type="HOGENOM" id="CLU_1680650_0_0_1"/>
<reference evidence="1" key="2">
    <citation type="submission" date="2018-05" db="EMBL/GenBank/DDBJ databases">
        <title>OgluRS3 (Oryza glumaepatula Reference Sequence Version 3).</title>
        <authorList>
            <person name="Zhang J."/>
            <person name="Kudrna D."/>
            <person name="Lee S."/>
            <person name="Talag J."/>
            <person name="Welchert J."/>
            <person name="Wing R.A."/>
        </authorList>
    </citation>
    <scope>NUCLEOTIDE SEQUENCE [LARGE SCALE GENOMIC DNA]</scope>
</reference>
<dbReference type="EnsemblPlants" id="OGLUM07G08370.1">
    <property type="protein sequence ID" value="OGLUM07G08370.1"/>
    <property type="gene ID" value="OGLUM07G08370"/>
</dbReference>
<reference evidence="1" key="1">
    <citation type="submission" date="2015-04" db="UniProtKB">
        <authorList>
            <consortium name="EnsemblPlants"/>
        </authorList>
    </citation>
    <scope>IDENTIFICATION</scope>
</reference>
<evidence type="ECO:0000313" key="2">
    <source>
        <dbReference type="Proteomes" id="UP000026961"/>
    </source>
</evidence>
<name>A0A0E0AHS1_9ORYZ</name>
<dbReference type="Proteomes" id="UP000026961">
    <property type="component" value="Chromosome 7"/>
</dbReference>
<dbReference type="Gramene" id="OGLUM07G08370.1">
    <property type="protein sequence ID" value="OGLUM07G08370.1"/>
    <property type="gene ID" value="OGLUM07G08370"/>
</dbReference>
<protein>
    <submittedName>
        <fullName evidence="1">Uncharacterized protein</fullName>
    </submittedName>
</protein>
<proteinExistence type="predicted"/>
<organism evidence="1">
    <name type="scientific">Oryza glumipatula</name>
    <dbReference type="NCBI Taxonomy" id="40148"/>
    <lineage>
        <taxon>Eukaryota</taxon>
        <taxon>Viridiplantae</taxon>
        <taxon>Streptophyta</taxon>
        <taxon>Embryophyta</taxon>
        <taxon>Tracheophyta</taxon>
        <taxon>Spermatophyta</taxon>
        <taxon>Magnoliopsida</taxon>
        <taxon>Liliopsida</taxon>
        <taxon>Poales</taxon>
        <taxon>Poaceae</taxon>
        <taxon>BOP clade</taxon>
        <taxon>Oryzoideae</taxon>
        <taxon>Oryzeae</taxon>
        <taxon>Oryzinae</taxon>
        <taxon>Oryza</taxon>
    </lineage>
</organism>